<keyword evidence="2" id="KW-1185">Reference proteome</keyword>
<gene>
    <name evidence="1" type="ORF">ACFS25_20195</name>
</gene>
<sequence>MNSLFSKNAVFLAVAIGSFSCQNDSLVNPVKPEGVANQATNGIIPDNLPKYTLIKDGPETVSYYPDGRLKRVIYGADIPGNTNERTDYTYEGTQSVRVATIYGNKVYNDEIFTLDANGRCFQYRAYTYPDGGATRQRYVYNSSYTYDNQGRLKTWTSFTPNVTLLYEYSYTVDGDLSKVVRHNGAVADEEFTFTYKLLEAPALLPDTYPLNAQLNFKWWGLLKDTYLGVFGTASSHLVKRIIRKNLITNQVEQDTKFTYVLNANGYVSTRTSTNALTGVVLDSKAYEYVSADTPPTF</sequence>
<organism evidence="1 2">
    <name type="scientific">Spirosoma flavum</name>
    <dbReference type="NCBI Taxonomy" id="2048557"/>
    <lineage>
        <taxon>Bacteria</taxon>
        <taxon>Pseudomonadati</taxon>
        <taxon>Bacteroidota</taxon>
        <taxon>Cytophagia</taxon>
        <taxon>Cytophagales</taxon>
        <taxon>Cytophagaceae</taxon>
        <taxon>Spirosoma</taxon>
    </lineage>
</organism>
<comment type="caution">
    <text evidence="1">The sequence shown here is derived from an EMBL/GenBank/DDBJ whole genome shotgun (WGS) entry which is preliminary data.</text>
</comment>
<dbReference type="RefSeq" id="WP_381504631.1">
    <property type="nucleotide sequence ID" value="NZ_JBHUOM010000021.1"/>
</dbReference>
<evidence type="ECO:0000313" key="1">
    <source>
        <dbReference type="EMBL" id="MFD2936115.1"/>
    </source>
</evidence>
<proteinExistence type="predicted"/>
<dbReference type="Proteomes" id="UP001597512">
    <property type="component" value="Unassembled WGS sequence"/>
</dbReference>
<reference evidence="2" key="1">
    <citation type="journal article" date="2019" name="Int. J. Syst. Evol. Microbiol.">
        <title>The Global Catalogue of Microorganisms (GCM) 10K type strain sequencing project: providing services to taxonomists for standard genome sequencing and annotation.</title>
        <authorList>
            <consortium name="The Broad Institute Genomics Platform"/>
            <consortium name="The Broad Institute Genome Sequencing Center for Infectious Disease"/>
            <person name="Wu L."/>
            <person name="Ma J."/>
        </authorList>
    </citation>
    <scope>NUCLEOTIDE SEQUENCE [LARGE SCALE GENOMIC DNA]</scope>
    <source>
        <strain evidence="2">KCTC 52490</strain>
    </source>
</reference>
<evidence type="ECO:0008006" key="3">
    <source>
        <dbReference type="Google" id="ProtNLM"/>
    </source>
</evidence>
<accession>A0ABW6AQL5</accession>
<protein>
    <recommendedName>
        <fullName evidence="3">DUF4595 domain-containing protein</fullName>
    </recommendedName>
</protein>
<evidence type="ECO:0000313" key="2">
    <source>
        <dbReference type="Proteomes" id="UP001597512"/>
    </source>
</evidence>
<dbReference type="PROSITE" id="PS51257">
    <property type="entry name" value="PROKAR_LIPOPROTEIN"/>
    <property type="match status" value="1"/>
</dbReference>
<name>A0ABW6AQL5_9BACT</name>
<dbReference type="EMBL" id="JBHUOM010000021">
    <property type="protein sequence ID" value="MFD2936115.1"/>
    <property type="molecule type" value="Genomic_DNA"/>
</dbReference>